<dbReference type="InParanoid" id="A0A165DYK2"/>
<dbReference type="PANTHER" id="PTHR36166:SF1">
    <property type="entry name" value="SRPBCC DOMAIN-CONTAINING PROTEIN"/>
    <property type="match status" value="1"/>
</dbReference>
<proteinExistence type="predicted"/>
<dbReference type="CDD" id="cd07822">
    <property type="entry name" value="SRPBCC_4"/>
    <property type="match status" value="1"/>
</dbReference>
<sequence length="197" mass="21215">MRVLAFVLAVTATALAQSNLPPLPDGVFTASARIEIAAPLELVWDIVLDFGSYPDWNPFVRTATVTDVWGVPAAEQRAVEGAFANFIVEIPPLPLPVNASTPLNLLQTQFSRESIVAVDNTLHRAAWKQIMLPDSAVNATRWSAVSTLENGNTLYESAEPYNGLLAPLLQSLFGDGLQQAFEAQAEGLKLRAEAMAA</sequence>
<reference evidence="2 3" key="1">
    <citation type="journal article" date="2016" name="Mol. Biol. Evol.">
        <title>Comparative Genomics of Early-Diverging Mushroom-Forming Fungi Provides Insights into the Origins of Lignocellulose Decay Capabilities.</title>
        <authorList>
            <person name="Nagy L.G."/>
            <person name="Riley R."/>
            <person name="Tritt A."/>
            <person name="Adam C."/>
            <person name="Daum C."/>
            <person name="Floudas D."/>
            <person name="Sun H."/>
            <person name="Yadav J.S."/>
            <person name="Pangilinan J."/>
            <person name="Larsson K.H."/>
            <person name="Matsuura K."/>
            <person name="Barry K."/>
            <person name="Labutti K."/>
            <person name="Kuo R."/>
            <person name="Ohm R.A."/>
            <person name="Bhattacharya S.S."/>
            <person name="Shirouzu T."/>
            <person name="Yoshinaga Y."/>
            <person name="Martin F.M."/>
            <person name="Grigoriev I.V."/>
            <person name="Hibbett D.S."/>
        </authorList>
    </citation>
    <scope>NUCLEOTIDE SEQUENCE [LARGE SCALE GENOMIC DNA]</scope>
    <source>
        <strain evidence="2 3">HHB12029</strain>
    </source>
</reference>
<dbReference type="EMBL" id="KV426180">
    <property type="protein sequence ID" value="KZV85670.1"/>
    <property type="molecule type" value="Genomic_DNA"/>
</dbReference>
<dbReference type="SUPFAM" id="SSF55961">
    <property type="entry name" value="Bet v1-like"/>
    <property type="match status" value="1"/>
</dbReference>
<evidence type="ECO:0000313" key="2">
    <source>
        <dbReference type="EMBL" id="KZV85670.1"/>
    </source>
</evidence>
<dbReference type="InterPro" id="IPR023393">
    <property type="entry name" value="START-like_dom_sf"/>
</dbReference>
<evidence type="ECO:0000313" key="3">
    <source>
        <dbReference type="Proteomes" id="UP000077266"/>
    </source>
</evidence>
<feature type="signal peptide" evidence="1">
    <location>
        <begin position="1"/>
        <end position="16"/>
    </location>
</feature>
<dbReference type="Proteomes" id="UP000077266">
    <property type="component" value="Unassembled WGS sequence"/>
</dbReference>
<keyword evidence="3" id="KW-1185">Reference proteome</keyword>
<dbReference type="Gene3D" id="3.30.530.20">
    <property type="match status" value="1"/>
</dbReference>
<evidence type="ECO:0000256" key="1">
    <source>
        <dbReference type="SAM" id="SignalP"/>
    </source>
</evidence>
<dbReference type="AlphaFoldDB" id="A0A165DYK2"/>
<evidence type="ECO:0008006" key="4">
    <source>
        <dbReference type="Google" id="ProtNLM"/>
    </source>
</evidence>
<dbReference type="Pfam" id="PF10604">
    <property type="entry name" value="Polyketide_cyc2"/>
    <property type="match status" value="1"/>
</dbReference>
<organism evidence="2 3">
    <name type="scientific">Exidia glandulosa HHB12029</name>
    <dbReference type="NCBI Taxonomy" id="1314781"/>
    <lineage>
        <taxon>Eukaryota</taxon>
        <taxon>Fungi</taxon>
        <taxon>Dikarya</taxon>
        <taxon>Basidiomycota</taxon>
        <taxon>Agaricomycotina</taxon>
        <taxon>Agaricomycetes</taxon>
        <taxon>Auriculariales</taxon>
        <taxon>Exidiaceae</taxon>
        <taxon>Exidia</taxon>
    </lineage>
</organism>
<dbReference type="InterPro" id="IPR019587">
    <property type="entry name" value="Polyketide_cyclase/dehydratase"/>
</dbReference>
<dbReference type="PANTHER" id="PTHR36166">
    <property type="entry name" value="CHROMOSOME 9, WHOLE GENOME SHOTGUN SEQUENCE"/>
    <property type="match status" value="1"/>
</dbReference>
<feature type="chain" id="PRO_5007856912" description="Coenzyme Q-binding protein COQ10 START domain-containing protein" evidence="1">
    <location>
        <begin position="17"/>
        <end position="197"/>
    </location>
</feature>
<accession>A0A165DYK2</accession>
<protein>
    <recommendedName>
        <fullName evidence="4">Coenzyme Q-binding protein COQ10 START domain-containing protein</fullName>
    </recommendedName>
</protein>
<name>A0A165DYK2_EXIGL</name>
<dbReference type="OrthoDB" id="509124at2759"/>
<keyword evidence="1" id="KW-0732">Signal</keyword>
<gene>
    <name evidence="2" type="ORF">EXIGLDRAFT_725596</name>
</gene>